<dbReference type="EMBL" id="JAHRHJ020000005">
    <property type="protein sequence ID" value="KAH9316460.1"/>
    <property type="molecule type" value="Genomic_DNA"/>
</dbReference>
<dbReference type="AlphaFoldDB" id="A0AA38LCA1"/>
<sequence>GEWNITLEDVYHISGVPIIRRQLMLETAGSRAQIAQWASYMGDAVISIGSNKG</sequence>
<organism evidence="1 2">
    <name type="scientific">Taxus chinensis</name>
    <name type="common">Chinese yew</name>
    <name type="synonym">Taxus wallichiana var. chinensis</name>
    <dbReference type="NCBI Taxonomy" id="29808"/>
    <lineage>
        <taxon>Eukaryota</taxon>
        <taxon>Viridiplantae</taxon>
        <taxon>Streptophyta</taxon>
        <taxon>Embryophyta</taxon>
        <taxon>Tracheophyta</taxon>
        <taxon>Spermatophyta</taxon>
        <taxon>Pinopsida</taxon>
        <taxon>Pinidae</taxon>
        <taxon>Conifers II</taxon>
        <taxon>Cupressales</taxon>
        <taxon>Taxaceae</taxon>
        <taxon>Taxus</taxon>
    </lineage>
</organism>
<keyword evidence="2" id="KW-1185">Reference proteome</keyword>
<accession>A0AA38LCA1</accession>
<proteinExistence type="predicted"/>
<comment type="caution">
    <text evidence="1">The sequence shown here is derived from an EMBL/GenBank/DDBJ whole genome shotgun (WGS) entry which is preliminary data.</text>
</comment>
<gene>
    <name evidence="1" type="ORF">KI387_025087</name>
</gene>
<feature type="non-terminal residue" evidence="1">
    <location>
        <position position="1"/>
    </location>
</feature>
<feature type="non-terminal residue" evidence="1">
    <location>
        <position position="53"/>
    </location>
</feature>
<name>A0AA38LCA1_TAXCH</name>
<protein>
    <submittedName>
        <fullName evidence="1">Uncharacterized protein</fullName>
    </submittedName>
</protein>
<evidence type="ECO:0000313" key="1">
    <source>
        <dbReference type="EMBL" id="KAH9316460.1"/>
    </source>
</evidence>
<reference evidence="1 2" key="1">
    <citation type="journal article" date="2021" name="Nat. Plants">
        <title>The Taxus genome provides insights into paclitaxel biosynthesis.</title>
        <authorList>
            <person name="Xiong X."/>
            <person name="Gou J."/>
            <person name="Liao Q."/>
            <person name="Li Y."/>
            <person name="Zhou Q."/>
            <person name="Bi G."/>
            <person name="Li C."/>
            <person name="Du R."/>
            <person name="Wang X."/>
            <person name="Sun T."/>
            <person name="Guo L."/>
            <person name="Liang H."/>
            <person name="Lu P."/>
            <person name="Wu Y."/>
            <person name="Zhang Z."/>
            <person name="Ro D.K."/>
            <person name="Shang Y."/>
            <person name="Huang S."/>
            <person name="Yan J."/>
        </authorList>
    </citation>
    <scope>NUCLEOTIDE SEQUENCE [LARGE SCALE GENOMIC DNA]</scope>
    <source>
        <strain evidence="1">Ta-2019</strain>
    </source>
</reference>
<evidence type="ECO:0000313" key="2">
    <source>
        <dbReference type="Proteomes" id="UP000824469"/>
    </source>
</evidence>
<dbReference type="Proteomes" id="UP000824469">
    <property type="component" value="Unassembled WGS sequence"/>
</dbReference>